<gene>
    <name evidence="6" type="primary">NHX4</name>
    <name evidence="6" type="ORF">CFP56_001455</name>
</gene>
<name>A0AAW0LEF7_QUESU</name>
<dbReference type="Proteomes" id="UP000237347">
    <property type="component" value="Unassembled WGS sequence"/>
</dbReference>
<sequence>MEIKRLQSSKEQQQNRMMVLFDYVRNLGNQEHPHVLLITVFVAVLCLCLIIGHLLEENRWVNESITAILTVKKKQLFQNFLTIMFFGVFGVFISAVVITAAGGCFLSWDLLVLHQDETPLLYSLVFGEGVANDATSVVLFNAIQKLDVSRVDGRTVLHVIGDFFYLFLTSTALGVIV</sequence>
<evidence type="ECO:0000256" key="3">
    <source>
        <dbReference type="ARBA" id="ARBA00022958"/>
    </source>
</evidence>
<keyword evidence="5" id="KW-1133">Transmembrane helix</keyword>
<dbReference type="GO" id="GO:0015385">
    <property type="term" value="F:sodium:proton antiporter activity"/>
    <property type="evidence" value="ECO:0007669"/>
    <property type="project" value="InterPro"/>
</dbReference>
<protein>
    <submittedName>
        <fullName evidence="6">Sodium/hydrogen exchanger 4</fullName>
    </submittedName>
</protein>
<keyword evidence="1" id="KW-0813">Transport</keyword>
<dbReference type="PANTHER" id="PTHR10110:SF179">
    <property type="entry name" value="SODIUM_HYDROGEN EXCHANGER 4"/>
    <property type="match status" value="1"/>
</dbReference>
<keyword evidence="7" id="KW-1185">Reference proteome</keyword>
<dbReference type="GO" id="GO:0015386">
    <property type="term" value="F:potassium:proton antiporter activity"/>
    <property type="evidence" value="ECO:0007669"/>
    <property type="project" value="TreeGrafter"/>
</dbReference>
<dbReference type="GO" id="GO:0098719">
    <property type="term" value="P:sodium ion import across plasma membrane"/>
    <property type="evidence" value="ECO:0007669"/>
    <property type="project" value="TreeGrafter"/>
</dbReference>
<dbReference type="EMBL" id="PKMF04000104">
    <property type="protein sequence ID" value="KAK7850143.1"/>
    <property type="molecule type" value="Genomic_DNA"/>
</dbReference>
<evidence type="ECO:0000256" key="1">
    <source>
        <dbReference type="ARBA" id="ARBA00022448"/>
    </source>
</evidence>
<evidence type="ECO:0000256" key="4">
    <source>
        <dbReference type="ARBA" id="ARBA00023065"/>
    </source>
</evidence>
<evidence type="ECO:0000313" key="6">
    <source>
        <dbReference type="EMBL" id="KAK7850143.1"/>
    </source>
</evidence>
<organism evidence="6 7">
    <name type="scientific">Quercus suber</name>
    <name type="common">Cork oak</name>
    <dbReference type="NCBI Taxonomy" id="58331"/>
    <lineage>
        <taxon>Eukaryota</taxon>
        <taxon>Viridiplantae</taxon>
        <taxon>Streptophyta</taxon>
        <taxon>Embryophyta</taxon>
        <taxon>Tracheophyta</taxon>
        <taxon>Spermatophyta</taxon>
        <taxon>Magnoliopsida</taxon>
        <taxon>eudicotyledons</taxon>
        <taxon>Gunneridae</taxon>
        <taxon>Pentapetalae</taxon>
        <taxon>rosids</taxon>
        <taxon>fabids</taxon>
        <taxon>Fagales</taxon>
        <taxon>Fagaceae</taxon>
        <taxon>Quercus</taxon>
    </lineage>
</organism>
<feature type="transmembrane region" description="Helical" evidence="5">
    <location>
        <begin position="35"/>
        <end position="55"/>
    </location>
</feature>
<dbReference type="Gene3D" id="6.10.140.1330">
    <property type="match status" value="1"/>
</dbReference>
<dbReference type="PANTHER" id="PTHR10110">
    <property type="entry name" value="SODIUM/HYDROGEN EXCHANGER"/>
    <property type="match status" value="1"/>
</dbReference>
<dbReference type="GO" id="GO:0005886">
    <property type="term" value="C:plasma membrane"/>
    <property type="evidence" value="ECO:0007669"/>
    <property type="project" value="TreeGrafter"/>
</dbReference>
<keyword evidence="2" id="KW-0633">Potassium transport</keyword>
<feature type="transmembrane region" description="Helical" evidence="5">
    <location>
        <begin position="76"/>
        <end position="108"/>
    </location>
</feature>
<dbReference type="InterPro" id="IPR018422">
    <property type="entry name" value="Cation/H_exchanger_CPA1"/>
</dbReference>
<feature type="transmembrane region" description="Helical" evidence="5">
    <location>
        <begin position="155"/>
        <end position="176"/>
    </location>
</feature>
<comment type="caution">
    <text evidence="6">The sequence shown here is derived from an EMBL/GenBank/DDBJ whole genome shotgun (WGS) entry which is preliminary data.</text>
</comment>
<evidence type="ECO:0000256" key="2">
    <source>
        <dbReference type="ARBA" id="ARBA00022538"/>
    </source>
</evidence>
<keyword evidence="4" id="KW-0406">Ion transport</keyword>
<keyword evidence="3" id="KW-0630">Potassium</keyword>
<evidence type="ECO:0000313" key="7">
    <source>
        <dbReference type="Proteomes" id="UP000237347"/>
    </source>
</evidence>
<accession>A0AAW0LEF7</accession>
<dbReference type="AlphaFoldDB" id="A0AAW0LEF7"/>
<keyword evidence="5" id="KW-0472">Membrane</keyword>
<evidence type="ECO:0000256" key="5">
    <source>
        <dbReference type="SAM" id="Phobius"/>
    </source>
</evidence>
<dbReference type="GO" id="GO:0051453">
    <property type="term" value="P:regulation of intracellular pH"/>
    <property type="evidence" value="ECO:0007669"/>
    <property type="project" value="TreeGrafter"/>
</dbReference>
<reference evidence="6 7" key="1">
    <citation type="journal article" date="2018" name="Sci. Data">
        <title>The draft genome sequence of cork oak.</title>
        <authorList>
            <person name="Ramos A.M."/>
            <person name="Usie A."/>
            <person name="Barbosa P."/>
            <person name="Barros P.M."/>
            <person name="Capote T."/>
            <person name="Chaves I."/>
            <person name="Simoes F."/>
            <person name="Abreu I."/>
            <person name="Carrasquinho I."/>
            <person name="Faro C."/>
            <person name="Guimaraes J.B."/>
            <person name="Mendonca D."/>
            <person name="Nobrega F."/>
            <person name="Rodrigues L."/>
            <person name="Saibo N.J.M."/>
            <person name="Varela M.C."/>
            <person name="Egas C."/>
            <person name="Matos J."/>
            <person name="Miguel C.M."/>
            <person name="Oliveira M.M."/>
            <person name="Ricardo C.P."/>
            <person name="Goncalves S."/>
        </authorList>
    </citation>
    <scope>NUCLEOTIDE SEQUENCE [LARGE SCALE GENOMIC DNA]</scope>
    <source>
        <strain evidence="7">cv. HL8</strain>
    </source>
</reference>
<proteinExistence type="predicted"/>
<keyword evidence="5" id="KW-0812">Transmembrane</keyword>